<proteinExistence type="predicted"/>
<protein>
    <recommendedName>
        <fullName evidence="1">VOC domain-containing protein</fullName>
    </recommendedName>
</protein>
<dbReference type="Gene3D" id="3.10.180.10">
    <property type="entry name" value="2,3-Dihydroxybiphenyl 1,2-Dioxygenase, domain 1"/>
    <property type="match status" value="1"/>
</dbReference>
<organism evidence="2">
    <name type="scientific">uncultured Mycobacteriales bacterium</name>
    <dbReference type="NCBI Taxonomy" id="581187"/>
    <lineage>
        <taxon>Bacteria</taxon>
        <taxon>Bacillati</taxon>
        <taxon>Actinomycetota</taxon>
        <taxon>Actinomycetes</taxon>
        <taxon>Mycobacteriales</taxon>
        <taxon>environmental samples</taxon>
    </lineage>
</organism>
<evidence type="ECO:0000313" key="2">
    <source>
        <dbReference type="EMBL" id="CAA9279883.1"/>
    </source>
</evidence>
<dbReference type="CDD" id="cd06587">
    <property type="entry name" value="VOC"/>
    <property type="match status" value="1"/>
</dbReference>
<name>A0A6J4JK83_9ACTN</name>
<dbReference type="InterPro" id="IPR029068">
    <property type="entry name" value="Glyas_Bleomycin-R_OHBP_Dase"/>
</dbReference>
<accession>A0A6J4JK83</accession>
<dbReference type="InterPro" id="IPR004360">
    <property type="entry name" value="Glyas_Fos-R_dOase_dom"/>
</dbReference>
<gene>
    <name evidence="2" type="ORF">AVDCRST_MAG41-3523</name>
</gene>
<dbReference type="EMBL" id="CADCTP010000316">
    <property type="protein sequence ID" value="CAA9279883.1"/>
    <property type="molecule type" value="Genomic_DNA"/>
</dbReference>
<dbReference type="SUPFAM" id="SSF54593">
    <property type="entry name" value="Glyoxalase/Bleomycin resistance protein/Dihydroxybiphenyl dioxygenase"/>
    <property type="match status" value="1"/>
</dbReference>
<dbReference type="Pfam" id="PF00903">
    <property type="entry name" value="Glyoxalase"/>
    <property type="match status" value="1"/>
</dbReference>
<sequence length="122" mass="13165">MSGNAVGPNFLTLQVHHLERSRRFYTELLGLPPSTAPGPANAAVFETRPIKLAVRQATIDLDAVSKVGWGVVVWIKAEDPDLLAKELADAGVEISRPPCDGACGREFAFVDPDGYELTIYEG</sequence>
<dbReference type="InterPro" id="IPR037523">
    <property type="entry name" value="VOC_core"/>
</dbReference>
<dbReference type="AlphaFoldDB" id="A0A6J4JK83"/>
<reference evidence="2" key="1">
    <citation type="submission" date="2020-02" db="EMBL/GenBank/DDBJ databases">
        <authorList>
            <person name="Meier V. D."/>
        </authorList>
    </citation>
    <scope>NUCLEOTIDE SEQUENCE</scope>
    <source>
        <strain evidence="2">AVDCRST_MAG41</strain>
    </source>
</reference>
<feature type="domain" description="VOC" evidence="1">
    <location>
        <begin position="7"/>
        <end position="122"/>
    </location>
</feature>
<dbReference type="PROSITE" id="PS51819">
    <property type="entry name" value="VOC"/>
    <property type="match status" value="1"/>
</dbReference>
<evidence type="ECO:0000259" key="1">
    <source>
        <dbReference type="PROSITE" id="PS51819"/>
    </source>
</evidence>